<dbReference type="RefSeq" id="WP_119316742.1">
    <property type="nucleotide sequence ID" value="NZ_QXDL01000333.1"/>
</dbReference>
<dbReference type="EMBL" id="QXDL01000333">
    <property type="protein sequence ID" value="RIH76057.1"/>
    <property type="molecule type" value="Genomic_DNA"/>
</dbReference>
<reference evidence="2 3" key="1">
    <citation type="submission" date="2018-08" db="EMBL/GenBank/DDBJ databases">
        <title>Meiothermus terrae DSM 26712 genome sequencing project.</title>
        <authorList>
            <person name="Da Costa M.S."/>
            <person name="Albuquerque L."/>
            <person name="Raposo P."/>
            <person name="Froufe H.J.C."/>
            <person name="Barroso C.S."/>
            <person name="Egas C."/>
        </authorList>
    </citation>
    <scope>NUCLEOTIDE SEQUENCE [LARGE SCALE GENOMIC DNA]</scope>
    <source>
        <strain evidence="2 3">DSM 26712</strain>
    </source>
</reference>
<accession>A0A399DVG5</accession>
<evidence type="ECO:0000313" key="3">
    <source>
        <dbReference type="Proteomes" id="UP000265715"/>
    </source>
</evidence>
<evidence type="ECO:0000256" key="1">
    <source>
        <dbReference type="SAM" id="SignalP"/>
    </source>
</evidence>
<keyword evidence="3" id="KW-1185">Reference proteome</keyword>
<dbReference type="AlphaFoldDB" id="A0A399DVG5"/>
<organism evidence="2 3">
    <name type="scientific">Calidithermus terrae</name>
    <dbReference type="NCBI Taxonomy" id="1408545"/>
    <lineage>
        <taxon>Bacteria</taxon>
        <taxon>Thermotogati</taxon>
        <taxon>Deinococcota</taxon>
        <taxon>Deinococci</taxon>
        <taxon>Thermales</taxon>
        <taxon>Thermaceae</taxon>
        <taxon>Calidithermus</taxon>
    </lineage>
</organism>
<sequence length="198" mass="21565">MRNIVVTVVSLLAVAAPAKADPVEDLARVYPVVRQALCALEITCALPADALWPAGYNEYRPVVEQAKEALLLGPPVRMSWAYDLLARRFAGEAAGWPRVKIVVDARERPSLAGWEQERLRAHVQVVSGGEQGDALSTLTGLGLPLAYFRGPSGEKLYFVVGNDLFLEPKGPLAESLKPLLLTAIELVEAASRRQKEVR</sequence>
<gene>
    <name evidence="2" type="ORF">Mterra_03915</name>
</gene>
<feature type="chain" id="PRO_5017178576" description="DUF4154 domain-containing protein" evidence="1">
    <location>
        <begin position="21"/>
        <end position="198"/>
    </location>
</feature>
<evidence type="ECO:0000313" key="2">
    <source>
        <dbReference type="EMBL" id="RIH76057.1"/>
    </source>
</evidence>
<proteinExistence type="predicted"/>
<dbReference type="OrthoDB" id="34435at2"/>
<evidence type="ECO:0008006" key="4">
    <source>
        <dbReference type="Google" id="ProtNLM"/>
    </source>
</evidence>
<comment type="caution">
    <text evidence="2">The sequence shown here is derived from an EMBL/GenBank/DDBJ whole genome shotgun (WGS) entry which is preliminary data.</text>
</comment>
<name>A0A399DVG5_9DEIN</name>
<protein>
    <recommendedName>
        <fullName evidence="4">DUF4154 domain-containing protein</fullName>
    </recommendedName>
</protein>
<feature type="signal peptide" evidence="1">
    <location>
        <begin position="1"/>
        <end position="20"/>
    </location>
</feature>
<keyword evidence="1" id="KW-0732">Signal</keyword>
<dbReference type="Proteomes" id="UP000265715">
    <property type="component" value="Unassembled WGS sequence"/>
</dbReference>